<dbReference type="Proteomes" id="UP000839052">
    <property type="component" value="Chromosome"/>
</dbReference>
<dbReference type="InterPro" id="IPR029063">
    <property type="entry name" value="SAM-dependent_MTases_sf"/>
</dbReference>
<protein>
    <recommendedName>
        <fullName evidence="3">Methyltransferase domain-containing protein</fullName>
    </recommendedName>
</protein>
<reference evidence="1 2" key="1">
    <citation type="submission" date="2021-10" db="EMBL/GenBank/DDBJ databases">
        <authorList>
            <person name="Koch H."/>
        </authorList>
    </citation>
    <scope>NUCLEOTIDE SEQUENCE [LARGE SCALE GENOMIC DNA]</scope>
    <source>
        <strain evidence="1">6680</strain>
    </source>
</reference>
<gene>
    <name evidence="1" type="ORF">NTG6680_1556</name>
</gene>
<proteinExistence type="predicted"/>
<keyword evidence="2" id="KW-1185">Reference proteome</keyword>
<dbReference type="SUPFAM" id="SSF53335">
    <property type="entry name" value="S-adenosyl-L-methionine-dependent methyltransferases"/>
    <property type="match status" value="1"/>
</dbReference>
<dbReference type="Gene3D" id="3.40.50.150">
    <property type="entry name" value="Vaccinia Virus protein VP39"/>
    <property type="match status" value="1"/>
</dbReference>
<sequence>MDDVLKEALRVLKPNGRYVAMQRNIHYEPGKYWDYYDRVLPLSHLSCKEAFEKAGFMVEELIPKFVPFSTSSRLPQWPILVRLYLAFPPIWNLLGGQFVLIARKIAND</sequence>
<name>A0ABN8ALH1_9PROT</name>
<evidence type="ECO:0008006" key="3">
    <source>
        <dbReference type="Google" id="ProtNLM"/>
    </source>
</evidence>
<dbReference type="EMBL" id="OU912926">
    <property type="protein sequence ID" value="CAG9932809.1"/>
    <property type="molecule type" value="Genomic_DNA"/>
</dbReference>
<evidence type="ECO:0000313" key="2">
    <source>
        <dbReference type="Proteomes" id="UP000839052"/>
    </source>
</evidence>
<evidence type="ECO:0000313" key="1">
    <source>
        <dbReference type="EMBL" id="CAG9932809.1"/>
    </source>
</evidence>
<organism evidence="1 2">
    <name type="scientific">Candidatus Nitrotoga arctica</name>
    <dbReference type="NCBI Taxonomy" id="453162"/>
    <lineage>
        <taxon>Bacteria</taxon>
        <taxon>Pseudomonadati</taxon>
        <taxon>Pseudomonadota</taxon>
        <taxon>Betaproteobacteria</taxon>
        <taxon>Nitrosomonadales</taxon>
        <taxon>Gallionellaceae</taxon>
        <taxon>Candidatus Nitrotoga</taxon>
    </lineage>
</organism>
<accession>A0ABN8ALH1</accession>